<accession>A0A6A4Q7K8</accession>
<proteinExistence type="predicted"/>
<sequence length="87" mass="9680">MAASGDGLNHSSLIEKPQELIKMVILVIRVTKIKRSGNFGRPLQKGASLVNLLCIILLCSELHQKISRSSRKNGLQFAFNLCFDPSW</sequence>
<evidence type="ECO:0000313" key="2">
    <source>
        <dbReference type="Proteomes" id="UP000447434"/>
    </source>
</evidence>
<organism evidence="1 2">
    <name type="scientific">Lupinus albus</name>
    <name type="common">White lupine</name>
    <name type="synonym">Lupinus termis</name>
    <dbReference type="NCBI Taxonomy" id="3870"/>
    <lineage>
        <taxon>Eukaryota</taxon>
        <taxon>Viridiplantae</taxon>
        <taxon>Streptophyta</taxon>
        <taxon>Embryophyta</taxon>
        <taxon>Tracheophyta</taxon>
        <taxon>Spermatophyta</taxon>
        <taxon>Magnoliopsida</taxon>
        <taxon>eudicotyledons</taxon>
        <taxon>Gunneridae</taxon>
        <taxon>Pentapetalae</taxon>
        <taxon>rosids</taxon>
        <taxon>fabids</taxon>
        <taxon>Fabales</taxon>
        <taxon>Fabaceae</taxon>
        <taxon>Papilionoideae</taxon>
        <taxon>50 kb inversion clade</taxon>
        <taxon>genistoids sensu lato</taxon>
        <taxon>core genistoids</taxon>
        <taxon>Genisteae</taxon>
        <taxon>Lupinus</taxon>
    </lineage>
</organism>
<comment type="caution">
    <text evidence="1">The sequence shown here is derived from an EMBL/GenBank/DDBJ whole genome shotgun (WGS) entry which is preliminary data.</text>
</comment>
<dbReference type="Proteomes" id="UP000447434">
    <property type="component" value="Chromosome 8"/>
</dbReference>
<reference evidence="2" key="1">
    <citation type="journal article" date="2020" name="Nat. Commun.">
        <title>Genome sequence of the cluster root forming white lupin.</title>
        <authorList>
            <person name="Hufnagel B."/>
            <person name="Marques A."/>
            <person name="Soriano A."/>
            <person name="Marques L."/>
            <person name="Divol F."/>
            <person name="Doumas P."/>
            <person name="Sallet E."/>
            <person name="Mancinotti D."/>
            <person name="Carrere S."/>
            <person name="Marande W."/>
            <person name="Arribat S."/>
            <person name="Keller J."/>
            <person name="Huneau C."/>
            <person name="Blein T."/>
            <person name="Aime D."/>
            <person name="Laguerre M."/>
            <person name="Taylor J."/>
            <person name="Schubert V."/>
            <person name="Nelson M."/>
            <person name="Geu-Flores F."/>
            <person name="Crespi M."/>
            <person name="Gallardo-Guerrero K."/>
            <person name="Delaux P.-M."/>
            <person name="Salse J."/>
            <person name="Berges H."/>
            <person name="Guyot R."/>
            <person name="Gouzy J."/>
            <person name="Peret B."/>
        </authorList>
    </citation>
    <scope>NUCLEOTIDE SEQUENCE [LARGE SCALE GENOMIC DNA]</scope>
    <source>
        <strain evidence="2">cv. Amiga</strain>
    </source>
</reference>
<name>A0A6A4Q7K8_LUPAL</name>
<keyword evidence="2" id="KW-1185">Reference proteome</keyword>
<dbReference type="EMBL" id="WOCE01000008">
    <property type="protein sequence ID" value="KAE9609509.1"/>
    <property type="molecule type" value="Genomic_DNA"/>
</dbReference>
<evidence type="ECO:0000313" key="1">
    <source>
        <dbReference type="EMBL" id="KAE9609509.1"/>
    </source>
</evidence>
<dbReference type="AlphaFoldDB" id="A0A6A4Q7K8"/>
<protein>
    <submittedName>
        <fullName evidence="1">Uncharacterized protein</fullName>
    </submittedName>
</protein>
<gene>
    <name evidence="1" type="ORF">Lalb_Chr08g0246881</name>
</gene>